<evidence type="ECO:0000259" key="9">
    <source>
        <dbReference type="Pfam" id="PF04905"/>
    </source>
</evidence>
<evidence type="ECO:0000256" key="5">
    <source>
        <dbReference type="ARBA" id="ARBA00023163"/>
    </source>
</evidence>
<dbReference type="OrthoDB" id="10028556at2759"/>
<dbReference type="PANTHER" id="PTHR12623:SF10">
    <property type="entry name" value="NGFI-A-BINDING PROTEIN HOMOLOG"/>
    <property type="match status" value="1"/>
</dbReference>
<evidence type="ECO:0000313" key="11">
    <source>
        <dbReference type="Proteomes" id="UP000549394"/>
    </source>
</evidence>
<dbReference type="GO" id="GO:0003712">
    <property type="term" value="F:transcription coregulator activity"/>
    <property type="evidence" value="ECO:0007669"/>
    <property type="project" value="InterPro"/>
</dbReference>
<sequence>MSEPKTTSELQLYKILQRANLLSYYDVFISQGGDDVRQLVEAGEEEFLEIMALVGMASKPLHVRRLQKALHEWASFNRSPTVSRLPSTYIPSVPSVGNKRLIQISPVQNIKDEEKSNDSNPESDDTCQTSCTIELSTEQAIAIERSATNLASKLPQFAPKMIQMKKPFGKELEDVLRLPSVHPEYMSLLRRHSAIYIPNSSEERNDSRLTIYQVLTNEAAAQLCKHRPALVTRRDDLFPLAKRVVKDACKTGDICVTMTSSDSSSSSGDEDPTCPKKCKTEENPIQQSTKNLNKKDNEM</sequence>
<dbReference type="GO" id="GO:0045892">
    <property type="term" value="P:negative regulation of DNA-templated transcription"/>
    <property type="evidence" value="ECO:0007669"/>
    <property type="project" value="InterPro"/>
</dbReference>
<dbReference type="InterPro" id="IPR006988">
    <property type="entry name" value="Nab_N"/>
</dbReference>
<dbReference type="InterPro" id="IPR039040">
    <property type="entry name" value="NAB_fam"/>
</dbReference>
<protein>
    <submittedName>
        <fullName evidence="10">DgyrCDS9975</fullName>
    </submittedName>
</protein>
<dbReference type="Proteomes" id="UP000549394">
    <property type="component" value="Unassembled WGS sequence"/>
</dbReference>
<dbReference type="Pfam" id="PF04905">
    <property type="entry name" value="NCD2"/>
    <property type="match status" value="1"/>
</dbReference>
<evidence type="ECO:0000256" key="4">
    <source>
        <dbReference type="ARBA" id="ARBA00023015"/>
    </source>
</evidence>
<evidence type="ECO:0000256" key="1">
    <source>
        <dbReference type="ARBA" id="ARBA00004123"/>
    </source>
</evidence>
<reference evidence="10 11" key="1">
    <citation type="submission" date="2020-08" db="EMBL/GenBank/DDBJ databases">
        <authorList>
            <person name="Hejnol A."/>
        </authorList>
    </citation>
    <scope>NUCLEOTIDE SEQUENCE [LARGE SCALE GENOMIC DNA]</scope>
</reference>
<dbReference type="Gene3D" id="1.10.150.50">
    <property type="entry name" value="Transcription Factor, Ets-1"/>
    <property type="match status" value="1"/>
</dbReference>
<feature type="domain" description="NAB co-repressor" evidence="9">
    <location>
        <begin position="135"/>
        <end position="249"/>
    </location>
</feature>
<gene>
    <name evidence="10" type="ORF">DGYR_LOCUS9420</name>
</gene>
<dbReference type="InterPro" id="IPR013761">
    <property type="entry name" value="SAM/pointed_sf"/>
</dbReference>
<feature type="domain" description="Nab N-terminal" evidence="8">
    <location>
        <begin position="4"/>
        <end position="75"/>
    </location>
</feature>
<feature type="region of interest" description="Disordered" evidence="7">
    <location>
        <begin position="258"/>
        <end position="299"/>
    </location>
</feature>
<organism evidence="10 11">
    <name type="scientific">Dimorphilus gyrociliatus</name>
    <dbReference type="NCBI Taxonomy" id="2664684"/>
    <lineage>
        <taxon>Eukaryota</taxon>
        <taxon>Metazoa</taxon>
        <taxon>Spiralia</taxon>
        <taxon>Lophotrochozoa</taxon>
        <taxon>Annelida</taxon>
        <taxon>Polychaeta</taxon>
        <taxon>Polychaeta incertae sedis</taxon>
        <taxon>Dinophilidae</taxon>
        <taxon>Dimorphilus</taxon>
    </lineage>
</organism>
<evidence type="ECO:0000256" key="6">
    <source>
        <dbReference type="ARBA" id="ARBA00023242"/>
    </source>
</evidence>
<keyword evidence="3" id="KW-0678">Repressor</keyword>
<proteinExistence type="inferred from homology"/>
<keyword evidence="6" id="KW-0539">Nucleus</keyword>
<dbReference type="Gene3D" id="1.20.120.2010">
    <property type="entry name" value="NAB conserved domain 2"/>
    <property type="match status" value="1"/>
</dbReference>
<evidence type="ECO:0000256" key="3">
    <source>
        <dbReference type="ARBA" id="ARBA00022491"/>
    </source>
</evidence>
<evidence type="ECO:0000313" key="10">
    <source>
        <dbReference type="EMBL" id="CAD5121470.1"/>
    </source>
</evidence>
<dbReference type="Pfam" id="PF04904">
    <property type="entry name" value="SAM_NCD1"/>
    <property type="match status" value="1"/>
</dbReference>
<dbReference type="InterPro" id="IPR006989">
    <property type="entry name" value="NAB_co-repressor_dom"/>
</dbReference>
<dbReference type="GO" id="GO:0005634">
    <property type="term" value="C:nucleus"/>
    <property type="evidence" value="ECO:0007669"/>
    <property type="project" value="UniProtKB-SubCell"/>
</dbReference>
<comment type="caution">
    <text evidence="10">The sequence shown here is derived from an EMBL/GenBank/DDBJ whole genome shotgun (WGS) entry which is preliminary data.</text>
</comment>
<comment type="subcellular location">
    <subcellularLocation>
        <location evidence="1">Nucleus</location>
    </subcellularLocation>
</comment>
<evidence type="ECO:0000259" key="8">
    <source>
        <dbReference type="Pfam" id="PF04904"/>
    </source>
</evidence>
<name>A0A7I8W1E1_9ANNE</name>
<comment type="similarity">
    <text evidence="2">Belongs to the NAB family.</text>
</comment>
<evidence type="ECO:0000256" key="7">
    <source>
        <dbReference type="SAM" id="MobiDB-lite"/>
    </source>
</evidence>
<dbReference type="EMBL" id="CAJFCJ010000014">
    <property type="protein sequence ID" value="CAD5121470.1"/>
    <property type="molecule type" value="Genomic_DNA"/>
</dbReference>
<feature type="region of interest" description="Disordered" evidence="7">
    <location>
        <begin position="109"/>
        <end position="128"/>
    </location>
</feature>
<keyword evidence="4" id="KW-0805">Transcription regulation</keyword>
<dbReference type="PANTHER" id="PTHR12623">
    <property type="entry name" value="NGFI-A BINDING PROTEIN"/>
    <property type="match status" value="1"/>
</dbReference>
<accession>A0A7I8W1E1</accession>
<evidence type="ECO:0000256" key="2">
    <source>
        <dbReference type="ARBA" id="ARBA00008864"/>
    </source>
</evidence>
<keyword evidence="5" id="KW-0804">Transcription</keyword>
<dbReference type="AlphaFoldDB" id="A0A7I8W1E1"/>
<keyword evidence="11" id="KW-1185">Reference proteome</keyword>
<dbReference type="InterPro" id="IPR038398">
    <property type="entry name" value="NCD2_sf"/>
</dbReference>